<dbReference type="Proteomes" id="UP000236345">
    <property type="component" value="Unassembled WGS sequence"/>
</dbReference>
<evidence type="ECO:0000256" key="9">
    <source>
        <dbReference type="SAM" id="SignalP"/>
    </source>
</evidence>
<dbReference type="EC" id="3.2.1.52" evidence="3"/>
<dbReference type="GO" id="GO:0006689">
    <property type="term" value="P:ganglioside catabolic process"/>
    <property type="evidence" value="ECO:0007669"/>
    <property type="project" value="TreeGrafter"/>
</dbReference>
<dbReference type="InterPro" id="IPR029018">
    <property type="entry name" value="Hex-like_dom2"/>
</dbReference>
<dbReference type="Pfam" id="PF02838">
    <property type="entry name" value="Glyco_hydro_20b"/>
    <property type="match status" value="1"/>
</dbReference>
<reference evidence="13" key="1">
    <citation type="submission" date="2017-09" db="EMBL/GenBank/DDBJ databases">
        <authorList>
            <person name="Palmer M."/>
            <person name="Steenkamp E.T."/>
            <person name="Coetzee M.P."/>
            <person name="Avontuur J.R."/>
            <person name="Van Zyl E."/>
            <person name="Chan W.-Y."/>
            <person name="Blom J."/>
            <person name="Venter S.N."/>
        </authorList>
    </citation>
    <scope>NUCLEOTIDE SEQUENCE [LARGE SCALE GENOMIC DNA]</scope>
    <source>
        <strain evidence="13">QC88-366</strain>
    </source>
</reference>
<evidence type="ECO:0000256" key="7">
    <source>
        <dbReference type="ARBA" id="ARBA00033000"/>
    </source>
</evidence>
<dbReference type="InterPro" id="IPR015882">
    <property type="entry name" value="HEX_bac_N"/>
</dbReference>
<keyword evidence="9" id="KW-0732">Signal</keyword>
<feature type="signal peptide" evidence="9">
    <location>
        <begin position="1"/>
        <end position="20"/>
    </location>
</feature>
<evidence type="ECO:0000313" key="13">
    <source>
        <dbReference type="Proteomes" id="UP000236345"/>
    </source>
</evidence>
<evidence type="ECO:0000256" key="4">
    <source>
        <dbReference type="ARBA" id="ARBA00022801"/>
    </source>
</evidence>
<evidence type="ECO:0000256" key="1">
    <source>
        <dbReference type="ARBA" id="ARBA00001231"/>
    </source>
</evidence>
<dbReference type="SUPFAM" id="SSF51445">
    <property type="entry name" value="(Trans)glycosidases"/>
    <property type="match status" value="1"/>
</dbReference>
<sequence>MSLRHTVFTLPLLFSSSLIAFAVSADSIPLPLMPWPQQVEQPATGGRLALTPQLQLHIVGDLPEGADARWRERIARQTGWTLLPDTSSAVPTITVRIANKVDPLPQLESDESYRLVVDDTGATLSAPTRFGALRGMETLLQLIQNDGGGTFIPFVTINDRPRFPWRGVLIDSVRHFIPIETLKRQIDGIAAARMNVFHWHLTDDQGWRFASSHYPQLQEKASDGLFYTQQQMRDVVRYAADRGVRVVPELDIPGHASALAVAMPELIAAPGSYQMERGWGVFKPLLDPSNEEVYRVIDTLVGEMAAIFPDSWLHIGGDEVDAQQWNDSPRIQQFMREKGLADSHALQAWFNQRVEKILEKHQRRMVGWDEIWHPDLPKSILIQSWQGQDALGAVAKQDYRGILSTGFYLDQPQFASYHYRNEVWPLALNGAGHIGADERAQSWQFTLPRLKGSPVKGSFTLVEGKAGWRGFIDFAGKSRRLVQQVTWLSPDEVTFQVDSWMGPLQPVVTLQQNRLAGYFLVGNVRYPVTGARLTATPAGIEPAMPDAKQLQANLKGGEAALWGENVSADVLDIRLWPRAFVVAERLWSAQNVTDEDNMYQRLAAVDRWSAVSVGLQQHTQALTGMMRLANRTDVVPLQIFAQALEPAHYYTRQHLKFQAGHYTLAEPLNRLADLLPAESMAVRALTRQMDALIGDRANQQAAQAIRQQLTLWQNNVPQVTPLIEANYQLQALRPVAEQVAALSKMGVALVNRWESGRHLTAQEVRTMRGQLDAAAQTQDELVIALVRPLEKLLRAVEAIKP</sequence>
<accession>A0A2K1Q799</accession>
<evidence type="ECO:0000256" key="5">
    <source>
        <dbReference type="ARBA" id="ARBA00023295"/>
    </source>
</evidence>
<evidence type="ECO:0000259" key="10">
    <source>
        <dbReference type="Pfam" id="PF00728"/>
    </source>
</evidence>
<dbReference type="PANTHER" id="PTHR22600">
    <property type="entry name" value="BETA-HEXOSAMINIDASE"/>
    <property type="match status" value="1"/>
</dbReference>
<dbReference type="SUPFAM" id="SSF55545">
    <property type="entry name" value="beta-N-acetylhexosaminidase-like domain"/>
    <property type="match status" value="1"/>
</dbReference>
<evidence type="ECO:0000259" key="11">
    <source>
        <dbReference type="Pfam" id="PF02838"/>
    </source>
</evidence>
<evidence type="ECO:0000313" key="12">
    <source>
        <dbReference type="EMBL" id="PNS10923.1"/>
    </source>
</evidence>
<dbReference type="Gene3D" id="3.20.20.80">
    <property type="entry name" value="Glycosidases"/>
    <property type="match status" value="2"/>
</dbReference>
<dbReference type="GO" id="GO:0005975">
    <property type="term" value="P:carbohydrate metabolic process"/>
    <property type="evidence" value="ECO:0007669"/>
    <property type="project" value="InterPro"/>
</dbReference>
<comment type="similarity">
    <text evidence="2">Belongs to the glycosyl hydrolase 20 family.</text>
</comment>
<dbReference type="EMBL" id="NWUO01000011">
    <property type="protein sequence ID" value="PNS10923.1"/>
    <property type="molecule type" value="Genomic_DNA"/>
</dbReference>
<feature type="active site" description="Proton donor" evidence="8">
    <location>
        <position position="319"/>
    </location>
</feature>
<dbReference type="Gene3D" id="3.30.379.10">
    <property type="entry name" value="Chitobiase/beta-hexosaminidase domain 2-like"/>
    <property type="match status" value="1"/>
</dbReference>
<organism evidence="12 13">
    <name type="scientific">Mixta theicola</name>
    <dbReference type="NCBI Taxonomy" id="1458355"/>
    <lineage>
        <taxon>Bacteria</taxon>
        <taxon>Pseudomonadati</taxon>
        <taxon>Pseudomonadota</taxon>
        <taxon>Gammaproteobacteria</taxon>
        <taxon>Enterobacterales</taxon>
        <taxon>Erwiniaceae</taxon>
        <taxon>Mixta</taxon>
    </lineage>
</organism>
<dbReference type="GO" id="GO:0004563">
    <property type="term" value="F:beta-N-acetylhexosaminidase activity"/>
    <property type="evidence" value="ECO:0007669"/>
    <property type="project" value="InterPro"/>
</dbReference>
<comment type="caution">
    <text evidence="12">The sequence shown here is derived from an EMBL/GenBank/DDBJ whole genome shotgun (WGS) entry which is preliminary data.</text>
</comment>
<dbReference type="GO" id="GO:0005764">
    <property type="term" value="C:lysosome"/>
    <property type="evidence" value="ECO:0007669"/>
    <property type="project" value="TreeGrafter"/>
</dbReference>
<feature type="domain" description="Glycoside hydrolase family 20 catalytic" evidence="10">
    <location>
        <begin position="548"/>
        <end position="589"/>
    </location>
</feature>
<feature type="domain" description="Beta-hexosaminidase bacterial type N-terminal" evidence="11">
    <location>
        <begin position="32"/>
        <end position="159"/>
    </location>
</feature>
<comment type="catalytic activity">
    <reaction evidence="1">
        <text>Hydrolysis of terminal non-reducing N-acetyl-D-hexosamine residues in N-acetyl-beta-D-hexosaminides.</text>
        <dbReference type="EC" id="3.2.1.52"/>
    </reaction>
</comment>
<proteinExistence type="inferred from homology"/>
<dbReference type="PRINTS" id="PR00738">
    <property type="entry name" value="GLHYDRLASE20"/>
</dbReference>
<dbReference type="GO" id="GO:0030203">
    <property type="term" value="P:glycosaminoglycan metabolic process"/>
    <property type="evidence" value="ECO:0007669"/>
    <property type="project" value="TreeGrafter"/>
</dbReference>
<keyword evidence="4" id="KW-0378">Hydrolase</keyword>
<keyword evidence="5" id="KW-0326">Glycosidase</keyword>
<dbReference type="InterPro" id="IPR025705">
    <property type="entry name" value="Beta_hexosaminidase_sua/sub"/>
</dbReference>
<keyword evidence="13" id="KW-1185">Reference proteome</keyword>
<dbReference type="RefSeq" id="WP_103060583.1">
    <property type="nucleotide sequence ID" value="NZ_BSOF01000034.1"/>
</dbReference>
<evidence type="ECO:0000256" key="3">
    <source>
        <dbReference type="ARBA" id="ARBA00012663"/>
    </source>
</evidence>
<evidence type="ECO:0000256" key="8">
    <source>
        <dbReference type="PIRSR" id="PIRSR625705-1"/>
    </source>
</evidence>
<dbReference type="OrthoDB" id="9763537at2"/>
<evidence type="ECO:0000256" key="2">
    <source>
        <dbReference type="ARBA" id="ARBA00006285"/>
    </source>
</evidence>
<evidence type="ECO:0000256" key="6">
    <source>
        <dbReference type="ARBA" id="ARBA00030512"/>
    </source>
</evidence>
<protein>
    <recommendedName>
        <fullName evidence="3">beta-N-acetylhexosaminidase</fullName>
        <ecNumber evidence="3">3.2.1.52</ecNumber>
    </recommendedName>
    <alternativeName>
        <fullName evidence="6">Beta-N-acetylhexosaminidase</fullName>
    </alternativeName>
    <alternativeName>
        <fullName evidence="7">N-acetyl-beta-glucosaminidase</fullName>
    </alternativeName>
</protein>
<dbReference type="InterPro" id="IPR017853">
    <property type="entry name" value="GH"/>
</dbReference>
<feature type="domain" description="Glycoside hydrolase family 20 catalytic" evidence="10">
    <location>
        <begin position="163"/>
        <end position="421"/>
    </location>
</feature>
<dbReference type="InterPro" id="IPR015883">
    <property type="entry name" value="Glyco_hydro_20_cat"/>
</dbReference>
<dbReference type="AlphaFoldDB" id="A0A2K1Q799"/>
<dbReference type="Pfam" id="PF00728">
    <property type="entry name" value="Glyco_hydro_20"/>
    <property type="match status" value="2"/>
</dbReference>
<gene>
    <name evidence="12" type="ORF">COO59_15045</name>
</gene>
<dbReference type="PANTHER" id="PTHR22600:SF57">
    <property type="entry name" value="BETA-N-ACETYLHEXOSAMINIDASE"/>
    <property type="match status" value="1"/>
</dbReference>
<dbReference type="GO" id="GO:0016020">
    <property type="term" value="C:membrane"/>
    <property type="evidence" value="ECO:0007669"/>
    <property type="project" value="TreeGrafter"/>
</dbReference>
<name>A0A2K1Q799_9GAMM</name>
<feature type="chain" id="PRO_5014330217" description="beta-N-acetylhexosaminidase" evidence="9">
    <location>
        <begin position="21"/>
        <end position="801"/>
    </location>
</feature>